<dbReference type="OrthoDB" id="5272019at2759"/>
<comment type="caution">
    <text evidence="5">The sequence shown here is derived from an EMBL/GenBank/DDBJ whole genome shotgun (WGS) entry which is preliminary data.</text>
</comment>
<evidence type="ECO:0000313" key="4">
    <source>
        <dbReference type="EMBL" id="KAF3225016.1"/>
    </source>
</evidence>
<sequence length="189" mass="21104">MRIFLVFSLFLIAITAEAIQHPPQFDTSPHPNLGLLPRATAGNGTAKDWQWSNLYNLGKRQLYWVNKNPDPGFDPVVAHQMAASFRADPNTLCGVKEDGKCLIGACDPATGMGLYLCNYRPQGFETNCTVFGLIATNMIDRWEGKDKDGMFVADFTEPSVQAYSYWSEDPTWVVMYTMPCLRTLPIGPD</sequence>
<dbReference type="EMBL" id="WIWT01000002">
    <property type="protein sequence ID" value="KAF3223165.1"/>
    <property type="molecule type" value="Genomic_DNA"/>
</dbReference>
<evidence type="ECO:0000313" key="8">
    <source>
        <dbReference type="Proteomes" id="UP000483672"/>
    </source>
</evidence>
<dbReference type="Proteomes" id="UP000483672">
    <property type="component" value="Unassembled WGS sequence"/>
</dbReference>
<evidence type="ECO:0000313" key="3">
    <source>
        <dbReference type="EMBL" id="KAF3223165.1"/>
    </source>
</evidence>
<dbReference type="AlphaFoldDB" id="A0A6G1MBI8"/>
<evidence type="ECO:0000313" key="2">
    <source>
        <dbReference type="EMBL" id="KAF3157257.1"/>
    </source>
</evidence>
<dbReference type="EMBL" id="WIWS01000016">
    <property type="protein sequence ID" value="KAF3225016.1"/>
    <property type="molecule type" value="Genomic_DNA"/>
</dbReference>
<organism evidence="5 8">
    <name type="scientific">Orbilia oligospora</name>
    <name type="common">Nematode-trapping fungus</name>
    <name type="synonym">Arthrobotrys oligospora</name>
    <dbReference type="NCBI Taxonomy" id="2813651"/>
    <lineage>
        <taxon>Eukaryota</taxon>
        <taxon>Fungi</taxon>
        <taxon>Dikarya</taxon>
        <taxon>Ascomycota</taxon>
        <taxon>Pezizomycotina</taxon>
        <taxon>Orbiliomycetes</taxon>
        <taxon>Orbiliales</taxon>
        <taxon>Orbiliaceae</taxon>
        <taxon>Orbilia</taxon>
    </lineage>
</organism>
<name>A0A6G1MBI8_ORBOL</name>
<keyword evidence="1" id="KW-0732">Signal</keyword>
<gene>
    <name evidence="4" type="ORF">TWF106_002897</name>
    <name evidence="5" type="ORF">TWF191_004718</name>
    <name evidence="3" type="ORF">TWF679_004360</name>
    <name evidence="2" type="ORF">TWF788_005471</name>
</gene>
<proteinExistence type="predicted"/>
<dbReference type="Proteomes" id="UP000479691">
    <property type="component" value="Unassembled WGS sequence"/>
</dbReference>
<evidence type="ECO:0000313" key="5">
    <source>
        <dbReference type="EMBL" id="KAF3226457.1"/>
    </source>
</evidence>
<protein>
    <recommendedName>
        <fullName evidence="9">SCP domain-containing protein</fullName>
    </recommendedName>
</protein>
<evidence type="ECO:0000256" key="1">
    <source>
        <dbReference type="SAM" id="SignalP"/>
    </source>
</evidence>
<dbReference type="EMBL" id="JAABOE010000254">
    <property type="protein sequence ID" value="KAF3157257.1"/>
    <property type="molecule type" value="Genomic_DNA"/>
</dbReference>
<evidence type="ECO:0008006" key="9">
    <source>
        <dbReference type="Google" id="ProtNLM"/>
    </source>
</evidence>
<accession>A0A6G1MBI8</accession>
<feature type="chain" id="PRO_5041131339" description="SCP domain-containing protein" evidence="1">
    <location>
        <begin position="19"/>
        <end position="189"/>
    </location>
</feature>
<evidence type="ECO:0000313" key="6">
    <source>
        <dbReference type="Proteomes" id="UP000472727"/>
    </source>
</evidence>
<feature type="signal peptide" evidence="1">
    <location>
        <begin position="1"/>
        <end position="18"/>
    </location>
</feature>
<reference evidence="6 7" key="1">
    <citation type="submission" date="2019-06" db="EMBL/GenBank/DDBJ databases">
        <authorList>
            <person name="Palmer J.M."/>
        </authorList>
    </citation>
    <scope>NUCLEOTIDE SEQUENCE [LARGE SCALE GENOMIC DNA]</scope>
    <source>
        <strain evidence="4 6">TWF106</strain>
        <strain evidence="5 8">TWF191</strain>
        <strain evidence="3">TWF679</strain>
        <strain evidence="2 7">TWF788</strain>
    </source>
</reference>
<dbReference type="EMBL" id="WIPF01000023">
    <property type="protein sequence ID" value="KAF3226457.1"/>
    <property type="molecule type" value="Genomic_DNA"/>
</dbReference>
<dbReference type="Proteomes" id="UP000472727">
    <property type="component" value="Unassembled WGS sequence"/>
</dbReference>
<evidence type="ECO:0000313" key="7">
    <source>
        <dbReference type="Proteomes" id="UP000479691"/>
    </source>
</evidence>
<dbReference type="Proteomes" id="UP000614610">
    <property type="component" value="Unassembled WGS sequence"/>
</dbReference>